<sequence>MGGGKLRELIMSRLHPAKRGGGTVPRGHFAVYVGDSRTRFVVPTAYLRHPAFLALLETAEEEFGYGGGGITIPCSEQDFAALVGRLGSSSPSSSSSSSWH</sequence>
<dbReference type="EMBL" id="CM000882">
    <property type="protein sequence ID" value="KQJ94894.1"/>
    <property type="molecule type" value="Genomic_DNA"/>
</dbReference>
<dbReference type="KEGG" id="bdi:100825828"/>
<evidence type="ECO:0000313" key="2">
    <source>
        <dbReference type="EMBL" id="KQJ94894.1"/>
    </source>
</evidence>
<organism evidence="2">
    <name type="scientific">Brachypodium distachyon</name>
    <name type="common">Purple false brome</name>
    <name type="synonym">Trachynia distachya</name>
    <dbReference type="NCBI Taxonomy" id="15368"/>
    <lineage>
        <taxon>Eukaryota</taxon>
        <taxon>Viridiplantae</taxon>
        <taxon>Streptophyta</taxon>
        <taxon>Embryophyta</taxon>
        <taxon>Tracheophyta</taxon>
        <taxon>Spermatophyta</taxon>
        <taxon>Magnoliopsida</taxon>
        <taxon>Liliopsida</taxon>
        <taxon>Poales</taxon>
        <taxon>Poaceae</taxon>
        <taxon>BOP clade</taxon>
        <taxon>Pooideae</taxon>
        <taxon>Stipodae</taxon>
        <taxon>Brachypodieae</taxon>
        <taxon>Brachypodium</taxon>
    </lineage>
</organism>
<accession>A0A0Q3F635</accession>
<keyword evidence="4" id="KW-1185">Reference proteome</keyword>
<reference evidence="2 3" key="1">
    <citation type="journal article" date="2010" name="Nature">
        <title>Genome sequencing and analysis of the model grass Brachypodium distachyon.</title>
        <authorList>
            <consortium name="International Brachypodium Initiative"/>
        </authorList>
    </citation>
    <scope>NUCLEOTIDE SEQUENCE [LARGE SCALE GENOMIC DNA]</scope>
    <source>
        <strain evidence="2">Bd21</strain>
        <strain evidence="3">cv. Bd21</strain>
    </source>
</reference>
<dbReference type="PANTHER" id="PTHR31374">
    <property type="entry name" value="AUXIN-INDUCED PROTEIN-LIKE-RELATED"/>
    <property type="match status" value="1"/>
</dbReference>
<comment type="similarity">
    <text evidence="1">Belongs to the ARG7 family.</text>
</comment>
<dbReference type="EnsemblPlants" id="KQJ94894">
    <property type="protein sequence ID" value="KQJ94894"/>
    <property type="gene ID" value="BRADI_3g13904v3"/>
</dbReference>
<reference evidence="3" key="3">
    <citation type="submission" date="2018-08" db="UniProtKB">
        <authorList>
            <consortium name="EnsemblPlants"/>
        </authorList>
    </citation>
    <scope>IDENTIFICATION</scope>
    <source>
        <strain evidence="3">cv. Bd21</strain>
    </source>
</reference>
<evidence type="ECO:0000256" key="1">
    <source>
        <dbReference type="ARBA" id="ARBA00006974"/>
    </source>
</evidence>
<name>A0A0Q3F635_BRADI</name>
<dbReference type="GeneID" id="100825828"/>
<proteinExistence type="inferred from homology"/>
<dbReference type="OrthoDB" id="625231at2759"/>
<reference evidence="2" key="2">
    <citation type="submission" date="2017-06" db="EMBL/GenBank/DDBJ databases">
        <title>WGS assembly of Brachypodium distachyon.</title>
        <authorList>
            <consortium name="The International Brachypodium Initiative"/>
            <person name="Lucas S."/>
            <person name="Harmon-Smith M."/>
            <person name="Lail K."/>
            <person name="Tice H."/>
            <person name="Grimwood J."/>
            <person name="Bruce D."/>
            <person name="Barry K."/>
            <person name="Shu S."/>
            <person name="Lindquist E."/>
            <person name="Wang M."/>
            <person name="Pitluck S."/>
            <person name="Vogel J.P."/>
            <person name="Garvin D.F."/>
            <person name="Mockler T.C."/>
            <person name="Schmutz J."/>
            <person name="Rokhsar D."/>
            <person name="Bevan M.W."/>
        </authorList>
    </citation>
    <scope>NUCLEOTIDE SEQUENCE</scope>
    <source>
        <strain evidence="2">Bd21</strain>
    </source>
</reference>
<protein>
    <submittedName>
        <fullName evidence="2 3">Uncharacterized protein</fullName>
    </submittedName>
</protein>
<dbReference type="Proteomes" id="UP000008810">
    <property type="component" value="Chromosome 3"/>
</dbReference>
<dbReference type="PANTHER" id="PTHR31374:SF146">
    <property type="entry name" value="OS08G0118800 PROTEIN"/>
    <property type="match status" value="1"/>
</dbReference>
<dbReference type="AlphaFoldDB" id="A0A0Q3F635"/>
<evidence type="ECO:0000313" key="3">
    <source>
        <dbReference type="EnsemblPlants" id="KQJ94894"/>
    </source>
</evidence>
<dbReference type="GO" id="GO:0009733">
    <property type="term" value="P:response to auxin"/>
    <property type="evidence" value="ECO:0007669"/>
    <property type="project" value="InterPro"/>
</dbReference>
<dbReference type="Gramene" id="KQJ94894">
    <property type="protein sequence ID" value="KQJ94894"/>
    <property type="gene ID" value="BRADI_3g13904v3"/>
</dbReference>
<dbReference type="STRING" id="15368.A0A0Q3F635"/>
<dbReference type="InterPro" id="IPR003676">
    <property type="entry name" value="SAUR_fam"/>
</dbReference>
<dbReference type="RefSeq" id="XP_003571332.1">
    <property type="nucleotide sequence ID" value="XM_003571284.3"/>
</dbReference>
<dbReference type="Pfam" id="PF02519">
    <property type="entry name" value="Auxin_inducible"/>
    <property type="match status" value="1"/>
</dbReference>
<gene>
    <name evidence="3" type="primary">LOC100825828</name>
    <name evidence="2" type="ORF">BRADI_3g13904v3</name>
</gene>
<evidence type="ECO:0000313" key="4">
    <source>
        <dbReference type="Proteomes" id="UP000008810"/>
    </source>
</evidence>